<organism evidence="1 2">
    <name type="scientific">Candidatus Defluviibacterium haderslevense</name>
    <dbReference type="NCBI Taxonomy" id="2981993"/>
    <lineage>
        <taxon>Bacteria</taxon>
        <taxon>Pseudomonadati</taxon>
        <taxon>Bacteroidota</taxon>
        <taxon>Saprospiria</taxon>
        <taxon>Saprospirales</taxon>
        <taxon>Saprospiraceae</taxon>
        <taxon>Candidatus Defluviibacterium</taxon>
    </lineage>
</organism>
<dbReference type="InterPro" id="IPR025636">
    <property type="entry name" value="DUF4294"/>
</dbReference>
<accession>A0A9D7XDE3</accession>
<comment type="caution">
    <text evidence="1">The sequence shown here is derived from an EMBL/GenBank/DDBJ whole genome shotgun (WGS) entry which is preliminary data.</text>
</comment>
<dbReference type="Proteomes" id="UP000808349">
    <property type="component" value="Unassembled WGS sequence"/>
</dbReference>
<reference evidence="1 2" key="1">
    <citation type="submission" date="2020-10" db="EMBL/GenBank/DDBJ databases">
        <title>Connecting structure to function with the recovery of over 1000 high-quality activated sludge metagenome-assembled genomes encoding full-length rRNA genes using long-read sequencing.</title>
        <authorList>
            <person name="Singleton C.M."/>
            <person name="Petriglieri F."/>
            <person name="Kristensen J.M."/>
            <person name="Kirkegaard R.H."/>
            <person name="Michaelsen T.Y."/>
            <person name="Andersen M.H."/>
            <person name="Karst S.M."/>
            <person name="Dueholm M.S."/>
            <person name="Nielsen P.H."/>
            <person name="Albertsen M."/>
        </authorList>
    </citation>
    <scope>NUCLEOTIDE SEQUENCE [LARGE SCALE GENOMIC DNA]</scope>
    <source>
        <strain evidence="1">Ribe_18-Q3-R11-54_BAT3C.373</strain>
    </source>
</reference>
<name>A0A9D7XDE3_9BACT</name>
<dbReference type="AlphaFoldDB" id="A0A9D7XDE3"/>
<sequence length="205" mass="24203">MKLMIRCLIIFIVIILRTFQVFAQSPYKEFITIVDGEPVKVLVIDGDTLVIANLELISVTAPREFDYSEDRDRYSKYRRYAAIVYPYAVQGLRIYKQLEKESEGKSKREKRKMIKEISGRLKDEFEEPLKNLTRTQGLILTKMMERALNKPFYEIIKELKGGFTAMYWNQLGKMYDYQLKDEYRVGKDPILDAVLEDFDVLKDLK</sequence>
<evidence type="ECO:0000313" key="1">
    <source>
        <dbReference type="EMBL" id="MBK9716471.1"/>
    </source>
</evidence>
<protein>
    <submittedName>
        <fullName evidence="1">DUF4294 domain-containing protein</fullName>
    </submittedName>
</protein>
<dbReference type="Pfam" id="PF14127">
    <property type="entry name" value="DUF4294"/>
    <property type="match status" value="1"/>
</dbReference>
<dbReference type="EMBL" id="JADKFW010000004">
    <property type="protein sequence ID" value="MBK9716471.1"/>
    <property type="molecule type" value="Genomic_DNA"/>
</dbReference>
<gene>
    <name evidence="1" type="ORF">IPO85_02910</name>
</gene>
<evidence type="ECO:0000313" key="2">
    <source>
        <dbReference type="Proteomes" id="UP000808349"/>
    </source>
</evidence>
<proteinExistence type="predicted"/>